<dbReference type="EMBL" id="CP031150">
    <property type="protein sequence ID" value="AXG06370.1"/>
    <property type="molecule type" value="Genomic_DNA"/>
</dbReference>
<dbReference type="SUPFAM" id="SSF51735">
    <property type="entry name" value="NAD(P)-binding Rossmann-fold domains"/>
    <property type="match status" value="1"/>
</dbReference>
<dbReference type="InterPro" id="IPR036291">
    <property type="entry name" value="NAD(P)-bd_dom_sf"/>
</dbReference>
<evidence type="ECO:0000256" key="5">
    <source>
        <dbReference type="ARBA" id="ARBA00022840"/>
    </source>
</evidence>
<dbReference type="Gene3D" id="3.40.50.261">
    <property type="entry name" value="Succinyl-CoA synthetase domains"/>
    <property type="match status" value="2"/>
</dbReference>
<dbReference type="Pfam" id="PF13380">
    <property type="entry name" value="CoA_binding_2"/>
    <property type="match status" value="1"/>
</dbReference>
<dbReference type="RefSeq" id="WP_114585509.1">
    <property type="nucleotide sequence ID" value="NZ_CP031150.1"/>
</dbReference>
<dbReference type="Pfam" id="PF13549">
    <property type="entry name" value="ATP-grasp_5"/>
    <property type="match status" value="1"/>
</dbReference>
<name>A0A345E2E8_9EURY</name>
<keyword evidence="3" id="KW-0436">Ligase</keyword>
<dbReference type="InterPro" id="IPR011761">
    <property type="entry name" value="ATP-grasp"/>
</dbReference>
<dbReference type="Proteomes" id="UP000253273">
    <property type="component" value="Chromosome"/>
</dbReference>
<dbReference type="InterPro" id="IPR013815">
    <property type="entry name" value="ATP_grasp_subdomain_1"/>
</dbReference>
<dbReference type="SUPFAM" id="SSF56059">
    <property type="entry name" value="Glutathione synthetase ATP-binding domain-like"/>
    <property type="match status" value="1"/>
</dbReference>
<evidence type="ECO:0000256" key="4">
    <source>
        <dbReference type="ARBA" id="ARBA00022741"/>
    </source>
</evidence>
<dbReference type="SUPFAM" id="SSF52210">
    <property type="entry name" value="Succinyl-CoA synthetase domains"/>
    <property type="match status" value="2"/>
</dbReference>
<evidence type="ECO:0000259" key="7">
    <source>
        <dbReference type="PROSITE" id="PS50975"/>
    </source>
</evidence>
<proteinExistence type="predicted"/>
<protein>
    <recommendedName>
        <fullName evidence="2">acetate--CoA ligase (ADP-forming)</fullName>
        <ecNumber evidence="2">6.2.1.13</ecNumber>
    </recommendedName>
</protein>
<dbReference type="Pfam" id="PF19045">
    <property type="entry name" value="Ligase_CoA_2"/>
    <property type="match status" value="1"/>
</dbReference>
<evidence type="ECO:0000256" key="6">
    <source>
        <dbReference type="PROSITE-ProRule" id="PRU00409"/>
    </source>
</evidence>
<dbReference type="Gene3D" id="3.30.1490.20">
    <property type="entry name" value="ATP-grasp fold, A domain"/>
    <property type="match status" value="1"/>
</dbReference>
<reference evidence="8 9" key="1">
    <citation type="submission" date="2018-07" db="EMBL/GenBank/DDBJ databases">
        <title>Genome sequences of Haloplanus sp. CBA1113.</title>
        <authorList>
            <person name="Kim Y.B."/>
            <person name="Roh S.W."/>
        </authorList>
    </citation>
    <scope>NUCLEOTIDE SEQUENCE [LARGE SCALE GENOMIC DNA]</scope>
    <source>
        <strain evidence="8 9">CBA1113</strain>
    </source>
</reference>
<keyword evidence="9" id="KW-1185">Reference proteome</keyword>
<evidence type="ECO:0000313" key="9">
    <source>
        <dbReference type="Proteomes" id="UP000253273"/>
    </source>
</evidence>
<dbReference type="GeneID" id="37283318"/>
<dbReference type="Gene3D" id="3.40.50.720">
    <property type="entry name" value="NAD(P)-binding Rossmann-like Domain"/>
    <property type="match status" value="1"/>
</dbReference>
<dbReference type="InterPro" id="IPR043938">
    <property type="entry name" value="Ligase_CoA_dom"/>
</dbReference>
<dbReference type="PANTHER" id="PTHR43334:SF1">
    <property type="entry name" value="3-HYDROXYPROPIONATE--COA LIGASE [ADP-FORMING]"/>
    <property type="match status" value="1"/>
</dbReference>
<evidence type="ECO:0000256" key="2">
    <source>
        <dbReference type="ARBA" id="ARBA00012957"/>
    </source>
</evidence>
<keyword evidence="5 6" id="KW-0067">ATP-binding</keyword>
<dbReference type="FunFam" id="3.30.1490.20:FF:000020">
    <property type="entry name" value="Protein lysine acetyltransferase"/>
    <property type="match status" value="1"/>
</dbReference>
<dbReference type="GO" id="GO:0046872">
    <property type="term" value="F:metal ion binding"/>
    <property type="evidence" value="ECO:0007669"/>
    <property type="project" value="InterPro"/>
</dbReference>
<dbReference type="InterPro" id="IPR032875">
    <property type="entry name" value="Succ_CoA_lig_flav_dom"/>
</dbReference>
<dbReference type="InterPro" id="IPR051538">
    <property type="entry name" value="Acyl-CoA_Synth/Transferase"/>
</dbReference>
<dbReference type="GO" id="GO:0005524">
    <property type="term" value="F:ATP binding"/>
    <property type="evidence" value="ECO:0007669"/>
    <property type="project" value="UniProtKB-UniRule"/>
</dbReference>
<dbReference type="GO" id="GO:0043758">
    <property type="term" value="F:acetate-CoA ligase (ADP-forming) activity"/>
    <property type="evidence" value="ECO:0007669"/>
    <property type="project" value="UniProtKB-EC"/>
</dbReference>
<accession>A0A345E2E8</accession>
<gene>
    <name evidence="8" type="ORF">DU500_07995</name>
</gene>
<evidence type="ECO:0000256" key="3">
    <source>
        <dbReference type="ARBA" id="ARBA00022598"/>
    </source>
</evidence>
<dbReference type="InterPro" id="IPR003781">
    <property type="entry name" value="CoA-bd"/>
</dbReference>
<dbReference type="EC" id="6.2.1.13" evidence="2"/>
<keyword evidence="4 6" id="KW-0547">Nucleotide-binding</keyword>
<evidence type="ECO:0000256" key="1">
    <source>
        <dbReference type="ARBA" id="ARBA00001619"/>
    </source>
</evidence>
<dbReference type="Gene3D" id="3.30.470.20">
    <property type="entry name" value="ATP-grasp fold, B domain"/>
    <property type="match status" value="1"/>
</dbReference>
<dbReference type="OrthoDB" id="18103at2157"/>
<organism evidence="8 9">
    <name type="scientific">Haloplanus rubicundus</name>
    <dbReference type="NCBI Taxonomy" id="1547898"/>
    <lineage>
        <taxon>Archaea</taxon>
        <taxon>Methanobacteriati</taxon>
        <taxon>Methanobacteriota</taxon>
        <taxon>Stenosarchaea group</taxon>
        <taxon>Halobacteria</taxon>
        <taxon>Halobacteriales</taxon>
        <taxon>Haloferacaceae</taxon>
        <taxon>Haloplanus</taxon>
    </lineage>
</organism>
<comment type="catalytic activity">
    <reaction evidence="1">
        <text>acetate + ATP + CoA = acetyl-CoA + ADP + phosphate</text>
        <dbReference type="Rhea" id="RHEA:15081"/>
        <dbReference type="ChEBI" id="CHEBI:30089"/>
        <dbReference type="ChEBI" id="CHEBI:30616"/>
        <dbReference type="ChEBI" id="CHEBI:43474"/>
        <dbReference type="ChEBI" id="CHEBI:57287"/>
        <dbReference type="ChEBI" id="CHEBI:57288"/>
        <dbReference type="ChEBI" id="CHEBI:456216"/>
        <dbReference type="EC" id="6.2.1.13"/>
    </reaction>
</comment>
<sequence length="710" mass="75597">MPDLSGLFTPDRVAIVGANDEEGSVGRALLKNLSSFDGDVIPVNPNLETVLGRECYSEIGDVPDAASIDLAVVAVPATVAVDVVRQIGHAGITDVVVITAGFSETGGEGEQREQELIDVAEEYDLNLVGPNCIGIISTPSGLNATFVRGEPPVGSISFISQSGAFIAAVLGWAAQHGVGFKDIVSLGNEAVLDEIDFIEQWSDDPDTDVILAYLEDIGDGQRFIETARDVTRETPIVVIKSSRTEAGAEAAASHTGSIAGSEDAYEAGLHQAGVLRAMNIEEVFDYGQVLAGQPLLEDDDIAVVTNGGGPGVLTTDAVSDSRLTIAEFGDDVGAELADVLPGEADVANPLDIIGDADIDRFRESLDIVLGDESVAGAIVLCVPTETLEFDDLADAIGDLQGRHEKPVVTCLMGGEEADRAANTLEPYGIPNYFDPVRAVSSLEVLAKYRDVTEREYESPEAFDIEKERAREILLQAAERDVDHLGVEVMELLDTYGIPIPASDLAESASEAESIAEEIGGPVAMKIVSPDILHKSDIGGVEVDVPIEAVRGTYQTLRERAIDHDPDATVLGVQVQEFVDPDESTETIVGVKRDPQFGHLVMFGLGGIFVQIFEDTAFRVAPVSEREAREMTEEIQAAPMLQGARGRTPADVDGVVETIQRISQLVTDFPAITELDINPLVVSPEGVHAIDLRLTVDRETLPVETARETDG</sequence>
<dbReference type="InterPro" id="IPR016102">
    <property type="entry name" value="Succinyl-CoA_synth-like"/>
</dbReference>
<feature type="domain" description="ATP-grasp" evidence="7">
    <location>
        <begin position="489"/>
        <end position="525"/>
    </location>
</feature>
<evidence type="ECO:0000313" key="8">
    <source>
        <dbReference type="EMBL" id="AXG06370.1"/>
    </source>
</evidence>
<dbReference type="PANTHER" id="PTHR43334">
    <property type="entry name" value="ACETATE--COA LIGASE [ADP-FORMING]"/>
    <property type="match status" value="1"/>
</dbReference>
<dbReference type="Pfam" id="PF13607">
    <property type="entry name" value="Succ_CoA_lig"/>
    <property type="match status" value="1"/>
</dbReference>
<dbReference type="KEGG" id="haj:DU500_07995"/>
<dbReference type="SMART" id="SM00881">
    <property type="entry name" value="CoA_binding"/>
    <property type="match status" value="1"/>
</dbReference>
<dbReference type="PROSITE" id="PS50975">
    <property type="entry name" value="ATP_GRASP"/>
    <property type="match status" value="1"/>
</dbReference>
<dbReference type="AlphaFoldDB" id="A0A345E2E8"/>